<dbReference type="Gene3D" id="3.90.55.10">
    <property type="entry name" value="Dimethylsulfoxide Reductase, domain 3"/>
    <property type="match status" value="1"/>
</dbReference>
<keyword evidence="4" id="KW-0479">Metal-binding</keyword>
<dbReference type="InterPro" id="IPR009010">
    <property type="entry name" value="Asp_de-COase-like_dom_sf"/>
</dbReference>
<reference evidence="10 11" key="1">
    <citation type="submission" date="2018-06" db="EMBL/GenBank/DDBJ databases">
        <authorList>
            <consortium name="Pathogen Informatics"/>
            <person name="Doyle S."/>
        </authorList>
    </citation>
    <scope>NUCLEOTIDE SEQUENCE [LARGE SCALE GENOMIC DNA]</scope>
    <source>
        <strain evidence="10 11">NCTC10911</strain>
    </source>
</reference>
<dbReference type="Pfam" id="PF00384">
    <property type="entry name" value="Molybdopterin"/>
    <property type="match status" value="1"/>
</dbReference>
<dbReference type="InterPro" id="IPR050612">
    <property type="entry name" value="Prok_Mopterin_Oxidored"/>
</dbReference>
<dbReference type="GO" id="GO:0009055">
    <property type="term" value="F:electron transfer activity"/>
    <property type="evidence" value="ECO:0007669"/>
    <property type="project" value="TreeGrafter"/>
</dbReference>
<dbReference type="GO" id="GO:0030288">
    <property type="term" value="C:outer membrane-bounded periplasmic space"/>
    <property type="evidence" value="ECO:0007669"/>
    <property type="project" value="TreeGrafter"/>
</dbReference>
<dbReference type="EC" id="1.7.2.3" evidence="10"/>
<evidence type="ECO:0000256" key="6">
    <source>
        <dbReference type="SAM" id="MobiDB-lite"/>
    </source>
</evidence>
<dbReference type="Pfam" id="PF01568">
    <property type="entry name" value="Molydop_binding"/>
    <property type="match status" value="1"/>
</dbReference>
<feature type="compositionally biased region" description="Basic and acidic residues" evidence="6">
    <location>
        <begin position="1"/>
        <end position="13"/>
    </location>
</feature>
<dbReference type="SUPFAM" id="SSF50692">
    <property type="entry name" value="ADC-like"/>
    <property type="match status" value="1"/>
</dbReference>
<name>A0A0E8CC53_BORPT</name>
<dbReference type="GO" id="GO:0030151">
    <property type="term" value="F:molybdenum ion binding"/>
    <property type="evidence" value="ECO:0007669"/>
    <property type="project" value="TreeGrafter"/>
</dbReference>
<feature type="domain" description="Molybdopterin oxidoreductase N-terminal" evidence="9">
    <location>
        <begin position="22"/>
        <end position="61"/>
    </location>
</feature>
<comment type="similarity">
    <text evidence="2">Belongs to the prokaryotic molybdopterin-containing oxidoreductase family.</text>
</comment>
<keyword evidence="5 10" id="KW-0560">Oxidoreductase</keyword>
<dbReference type="Proteomes" id="UP000255014">
    <property type="component" value="Unassembled WGS sequence"/>
</dbReference>
<keyword evidence="3" id="KW-0500">Molybdenum</keyword>
<sequence>MKERDTNAARPDGEPPVQWRRHSSHWGVFDAAHTGDRLKVRPFAGDPDPNRLIENLPDAIRHGVRVPEPMVRLGWLRDGPGPDTRRGSDDYVPMSWDEILDRLARKLRRVVDHHGTAGVFGGSYGWSSAGRFHHAQSQLHRFLNVALGGYVRSVHSYSSGAAQVVLPHVVGGFDEVTLCNVSWEQITRHTDVVLAFGGMALKNSRVAAGGVSRHIERQAMAQAAGRGCRFYTIGPQRDDLPTEAAATWLPVVPGTDVALMLGIAHTLVAAGLHDRDFVVDFCDGWPVFEDYLLGRADGLAKNAAWAAALCGIDAAAITELALGLAGKRVLVTVAHSLQRADHGEQPVWMGLVLAALLGQVGLEGGGYSYALGSISKYGRRKNAVSIAALPQGANHEKRFIPCARIADMLLSPGETFPYNGRTLRYPHIRLAYWAGGNPFHHHQDLGRLAQAFQRLDTFVVHEIGWTATARHADIVLPCTMTLERDDIGASPTDDLMVAMQQVVPPYADARNDYDIFSDLAQRMGCGAAMTEGRSASDWLQWIYAATREQLAAKGLDAPSFDAFWEKGELRLPQRPDDGGAQRAFRLDPAAHPLPTPSGRIQIASAQIAAFGYDDCPGHPAWLPPADPVSAAYPLYLVANQPANKLHSQFDYGGYSQASKREGREVCTLHPALARAREIGEGDIVRIYSPRGSCLAAATLSTDIREDVVRLPTGAWYDPEQDERGLPMCVHGNPNAVTRDAGTSSLAQGCSGQLTAVQIEKYLGPLRDVRAYCPPAIATRPGPPGPLAPPAG</sequence>
<accession>A0A0E8CC53</accession>
<dbReference type="OMA" id="NDSYYPK"/>
<evidence type="ECO:0000256" key="3">
    <source>
        <dbReference type="ARBA" id="ARBA00022505"/>
    </source>
</evidence>
<proteinExistence type="inferred from homology"/>
<evidence type="ECO:0000256" key="5">
    <source>
        <dbReference type="ARBA" id="ARBA00023002"/>
    </source>
</evidence>
<dbReference type="RefSeq" id="WP_010929955.1">
    <property type="nucleotide sequence ID" value="NZ_AP024746.1"/>
</dbReference>
<dbReference type="PANTHER" id="PTHR43742">
    <property type="entry name" value="TRIMETHYLAMINE-N-OXIDE REDUCTASE"/>
    <property type="match status" value="1"/>
</dbReference>
<evidence type="ECO:0000256" key="4">
    <source>
        <dbReference type="ARBA" id="ARBA00022723"/>
    </source>
</evidence>
<dbReference type="GO" id="GO:0043546">
    <property type="term" value="F:molybdopterin cofactor binding"/>
    <property type="evidence" value="ECO:0007669"/>
    <property type="project" value="InterPro"/>
</dbReference>
<dbReference type="AlphaFoldDB" id="A0A0E8CC53"/>
<gene>
    <name evidence="10" type="primary">dmsA</name>
    <name evidence="10" type="ORF">NCTC10911_03827</name>
</gene>
<dbReference type="InterPro" id="IPR041460">
    <property type="entry name" value="Molybdopterin_N"/>
</dbReference>
<dbReference type="GO" id="GO:0050626">
    <property type="term" value="F:trimethylamine-N-oxide reductase (cytochrome c) activity"/>
    <property type="evidence" value="ECO:0007669"/>
    <property type="project" value="UniProtKB-EC"/>
</dbReference>
<dbReference type="EMBL" id="UFTT01000002">
    <property type="protein sequence ID" value="SUV66763.1"/>
    <property type="molecule type" value="Genomic_DNA"/>
</dbReference>
<feature type="domain" description="Molybdopterin oxidoreductase" evidence="7">
    <location>
        <begin position="65"/>
        <end position="521"/>
    </location>
</feature>
<dbReference type="Gene3D" id="3.40.228.10">
    <property type="entry name" value="Dimethylsulfoxide Reductase, domain 2"/>
    <property type="match status" value="1"/>
</dbReference>
<evidence type="ECO:0000313" key="11">
    <source>
        <dbReference type="Proteomes" id="UP000255014"/>
    </source>
</evidence>
<dbReference type="InterPro" id="IPR006656">
    <property type="entry name" value="Mopterin_OxRdtase"/>
</dbReference>
<dbReference type="Gene3D" id="2.40.40.20">
    <property type="match status" value="1"/>
</dbReference>
<dbReference type="PANTHER" id="PTHR43742:SF10">
    <property type="entry name" value="TRIMETHYLAMINE-N-OXIDE REDUCTASE 2"/>
    <property type="match status" value="1"/>
</dbReference>
<evidence type="ECO:0000259" key="8">
    <source>
        <dbReference type="Pfam" id="PF01568"/>
    </source>
</evidence>
<comment type="cofactor">
    <cofactor evidence="1">
        <name>Mo-bis(molybdopterin guanine dinucleotide)</name>
        <dbReference type="ChEBI" id="CHEBI:60539"/>
    </cofactor>
</comment>
<feature type="region of interest" description="Disordered" evidence="6">
    <location>
        <begin position="1"/>
        <end position="20"/>
    </location>
</feature>
<organism evidence="10 11">
    <name type="scientific">Bordetella pertussis</name>
    <dbReference type="NCBI Taxonomy" id="520"/>
    <lineage>
        <taxon>Bacteria</taxon>
        <taxon>Pseudomonadati</taxon>
        <taxon>Pseudomonadota</taxon>
        <taxon>Betaproteobacteria</taxon>
        <taxon>Burkholderiales</taxon>
        <taxon>Alcaligenaceae</taxon>
        <taxon>Bordetella</taxon>
    </lineage>
</organism>
<evidence type="ECO:0000259" key="7">
    <source>
        <dbReference type="Pfam" id="PF00384"/>
    </source>
</evidence>
<dbReference type="InterPro" id="IPR006657">
    <property type="entry name" value="MoPterin_dinucl-bd_dom"/>
</dbReference>
<dbReference type="Pfam" id="PF18364">
    <property type="entry name" value="Molybdopterin_N"/>
    <property type="match status" value="1"/>
</dbReference>
<dbReference type="GeneID" id="69603290"/>
<evidence type="ECO:0000256" key="2">
    <source>
        <dbReference type="ARBA" id="ARBA00010312"/>
    </source>
</evidence>
<feature type="domain" description="Molybdopterin dinucleotide-binding" evidence="8">
    <location>
        <begin position="634"/>
        <end position="750"/>
    </location>
</feature>
<evidence type="ECO:0000313" key="10">
    <source>
        <dbReference type="EMBL" id="SUV66763.1"/>
    </source>
</evidence>
<protein>
    <submittedName>
        <fullName evidence="10">Dimethyl sulfoxide/trimethylamine N-oxide reductase</fullName>
        <ecNumber evidence="10">1.7.2.3</ecNumber>
    </submittedName>
</protein>
<dbReference type="Gene3D" id="3.40.50.740">
    <property type="match status" value="1"/>
</dbReference>
<evidence type="ECO:0000259" key="9">
    <source>
        <dbReference type="Pfam" id="PF18364"/>
    </source>
</evidence>
<dbReference type="SUPFAM" id="SSF53706">
    <property type="entry name" value="Formate dehydrogenase/DMSO reductase, domains 1-3"/>
    <property type="match status" value="1"/>
</dbReference>
<dbReference type="GO" id="GO:0009061">
    <property type="term" value="P:anaerobic respiration"/>
    <property type="evidence" value="ECO:0007669"/>
    <property type="project" value="TreeGrafter"/>
</dbReference>
<evidence type="ECO:0000256" key="1">
    <source>
        <dbReference type="ARBA" id="ARBA00001942"/>
    </source>
</evidence>